<feature type="disulfide bond" evidence="2">
    <location>
        <begin position="30"/>
        <end position="42"/>
    </location>
</feature>
<dbReference type="OrthoDB" id="9991628at2759"/>
<evidence type="ECO:0000256" key="4">
    <source>
        <dbReference type="SAM" id="SignalP"/>
    </source>
</evidence>
<dbReference type="WBParaSite" id="EVEC_0001215701-mRNA-1">
    <property type="protein sequence ID" value="EVEC_0001215701-mRNA-1"/>
    <property type="gene ID" value="EVEC_0001215701"/>
</dbReference>
<dbReference type="Proteomes" id="UP000274131">
    <property type="component" value="Unassembled WGS sequence"/>
</dbReference>
<proteinExistence type="predicted"/>
<evidence type="ECO:0000256" key="3">
    <source>
        <dbReference type="SAM" id="MobiDB-lite"/>
    </source>
</evidence>
<feature type="compositionally biased region" description="Polar residues" evidence="3">
    <location>
        <begin position="100"/>
        <end position="112"/>
    </location>
</feature>
<dbReference type="CDD" id="cd00112">
    <property type="entry name" value="LDLa"/>
    <property type="match status" value="1"/>
</dbReference>
<gene>
    <name evidence="5" type="ORF">EVEC_LOCUS11395</name>
</gene>
<feature type="chain" id="PRO_5043123075" evidence="4">
    <location>
        <begin position="22"/>
        <end position="180"/>
    </location>
</feature>
<accession>A0A0N4VMJ9</accession>
<dbReference type="AlphaFoldDB" id="A0A0N4VMJ9"/>
<dbReference type="Pfam" id="PF00057">
    <property type="entry name" value="Ldl_recept_a"/>
    <property type="match status" value="1"/>
</dbReference>
<evidence type="ECO:0000313" key="7">
    <source>
        <dbReference type="WBParaSite" id="EVEC_0001215701-mRNA-1"/>
    </source>
</evidence>
<reference evidence="5 6" key="2">
    <citation type="submission" date="2018-10" db="EMBL/GenBank/DDBJ databases">
        <authorList>
            <consortium name="Pathogen Informatics"/>
        </authorList>
    </citation>
    <scope>NUCLEOTIDE SEQUENCE [LARGE SCALE GENOMIC DNA]</scope>
</reference>
<dbReference type="InterPro" id="IPR036055">
    <property type="entry name" value="LDL_receptor-like_sf"/>
</dbReference>
<evidence type="ECO:0000256" key="2">
    <source>
        <dbReference type="PROSITE-ProRule" id="PRU00124"/>
    </source>
</evidence>
<dbReference type="PROSITE" id="PS50068">
    <property type="entry name" value="LDLRA_2"/>
    <property type="match status" value="1"/>
</dbReference>
<dbReference type="SMART" id="SM00192">
    <property type="entry name" value="LDLa"/>
    <property type="match status" value="1"/>
</dbReference>
<feature type="region of interest" description="Disordered" evidence="3">
    <location>
        <begin position="91"/>
        <end position="125"/>
    </location>
</feature>
<keyword evidence="6" id="KW-1185">Reference proteome</keyword>
<feature type="disulfide bond" evidence="2">
    <location>
        <begin position="37"/>
        <end position="55"/>
    </location>
</feature>
<comment type="caution">
    <text evidence="2">Lacks conserved residue(s) required for the propagation of feature annotation.</text>
</comment>
<protein>
    <submittedName>
        <fullName evidence="7">Low-density lipoprotein receptor domain class A</fullName>
    </submittedName>
</protein>
<evidence type="ECO:0000256" key="1">
    <source>
        <dbReference type="ARBA" id="ARBA00023157"/>
    </source>
</evidence>
<organism evidence="7">
    <name type="scientific">Enterobius vermicularis</name>
    <name type="common">Human pinworm</name>
    <dbReference type="NCBI Taxonomy" id="51028"/>
    <lineage>
        <taxon>Eukaryota</taxon>
        <taxon>Metazoa</taxon>
        <taxon>Ecdysozoa</taxon>
        <taxon>Nematoda</taxon>
        <taxon>Chromadorea</taxon>
        <taxon>Rhabditida</taxon>
        <taxon>Spirurina</taxon>
        <taxon>Oxyuridomorpha</taxon>
        <taxon>Oxyuroidea</taxon>
        <taxon>Oxyuridae</taxon>
        <taxon>Enterobius</taxon>
    </lineage>
</organism>
<sequence length="180" mass="19843">MKQQLLYLFLFLAITTSTAVAQQQAKNSQCPANTFSCKDGSCIPLDWVGDGERDCDNGADESTFVKPQPKVFAANGTNKIFRGAKVAATQEDTVDDPFDQISTKTSPSPTSDEQLKLETDTTDVQPDSALLATERQAQRTECPSDVQLRISQCSEDFVEWSKKIATSDFVNKSALFDEER</sequence>
<dbReference type="InterPro" id="IPR002172">
    <property type="entry name" value="LDrepeatLR_classA_rpt"/>
</dbReference>
<evidence type="ECO:0000313" key="6">
    <source>
        <dbReference type="Proteomes" id="UP000274131"/>
    </source>
</evidence>
<dbReference type="EMBL" id="UXUI01011971">
    <property type="protein sequence ID" value="VDD96644.1"/>
    <property type="molecule type" value="Genomic_DNA"/>
</dbReference>
<keyword evidence="1 2" id="KW-1015">Disulfide bond</keyword>
<dbReference type="STRING" id="51028.A0A0N4VMJ9"/>
<dbReference type="Gene3D" id="4.10.400.10">
    <property type="entry name" value="Low-density Lipoprotein Receptor"/>
    <property type="match status" value="1"/>
</dbReference>
<feature type="signal peptide" evidence="4">
    <location>
        <begin position="1"/>
        <end position="21"/>
    </location>
</feature>
<dbReference type="SUPFAM" id="SSF57424">
    <property type="entry name" value="LDL receptor-like module"/>
    <property type="match status" value="1"/>
</dbReference>
<reference evidence="7" key="1">
    <citation type="submission" date="2017-02" db="UniProtKB">
        <authorList>
            <consortium name="WormBaseParasite"/>
        </authorList>
    </citation>
    <scope>IDENTIFICATION</scope>
</reference>
<keyword evidence="4" id="KW-0732">Signal</keyword>
<evidence type="ECO:0000313" key="5">
    <source>
        <dbReference type="EMBL" id="VDD96644.1"/>
    </source>
</evidence>
<name>A0A0N4VMJ9_ENTVE</name>